<dbReference type="GO" id="GO:0005507">
    <property type="term" value="F:copper ion binding"/>
    <property type="evidence" value="ECO:0007669"/>
    <property type="project" value="InterPro"/>
</dbReference>
<feature type="domain" description="Plastocyanin-like" evidence="4">
    <location>
        <begin position="389"/>
        <end position="480"/>
    </location>
</feature>
<evidence type="ECO:0000313" key="7">
    <source>
        <dbReference type="Proteomes" id="UP000095347"/>
    </source>
</evidence>
<dbReference type="CDD" id="cd13861">
    <property type="entry name" value="CuRO_1_CumA_like"/>
    <property type="match status" value="1"/>
</dbReference>
<keyword evidence="1" id="KW-0479">Metal-binding</keyword>
<keyword evidence="7" id="KW-1185">Reference proteome</keyword>
<dbReference type="Gene3D" id="2.60.40.420">
    <property type="entry name" value="Cupredoxins - blue copper proteins"/>
    <property type="match status" value="3"/>
</dbReference>
<feature type="domain" description="Plastocyanin-like" evidence="5">
    <location>
        <begin position="55"/>
        <end position="164"/>
    </location>
</feature>
<accession>A0A1E5Q8C7</accession>
<evidence type="ECO:0000256" key="1">
    <source>
        <dbReference type="ARBA" id="ARBA00022723"/>
    </source>
</evidence>
<dbReference type="InterPro" id="IPR011706">
    <property type="entry name" value="Cu-oxidase_C"/>
</dbReference>
<keyword evidence="2" id="KW-0560">Oxidoreductase</keyword>
<dbReference type="InterPro" id="IPR008972">
    <property type="entry name" value="Cupredoxin"/>
</dbReference>
<evidence type="ECO:0000259" key="3">
    <source>
        <dbReference type="Pfam" id="PF00394"/>
    </source>
</evidence>
<dbReference type="Pfam" id="PF00394">
    <property type="entry name" value="Cu-oxidase"/>
    <property type="match status" value="1"/>
</dbReference>
<dbReference type="Pfam" id="PF07732">
    <property type="entry name" value="Cu-oxidase_3"/>
    <property type="match status" value="1"/>
</dbReference>
<dbReference type="CDD" id="cd13885">
    <property type="entry name" value="CuRO_2_CumA_like"/>
    <property type="match status" value="1"/>
</dbReference>
<name>A0A1E5Q8C7_9PROT</name>
<evidence type="ECO:0000259" key="5">
    <source>
        <dbReference type="Pfam" id="PF07732"/>
    </source>
</evidence>
<evidence type="ECO:0008006" key="8">
    <source>
        <dbReference type="Google" id="ProtNLM"/>
    </source>
</evidence>
<evidence type="ECO:0000259" key="4">
    <source>
        <dbReference type="Pfam" id="PF07731"/>
    </source>
</evidence>
<evidence type="ECO:0000256" key="2">
    <source>
        <dbReference type="ARBA" id="ARBA00023002"/>
    </source>
</evidence>
<evidence type="ECO:0000313" key="6">
    <source>
        <dbReference type="EMBL" id="OEJ67617.1"/>
    </source>
</evidence>
<proteinExistence type="predicted"/>
<dbReference type="InterPro" id="IPR002355">
    <property type="entry name" value="Cu_oxidase_Cu_BS"/>
</dbReference>
<organism evidence="6 7">
    <name type="scientific">Magnetovibrio blakemorei</name>
    <dbReference type="NCBI Taxonomy" id="28181"/>
    <lineage>
        <taxon>Bacteria</taxon>
        <taxon>Pseudomonadati</taxon>
        <taxon>Pseudomonadota</taxon>
        <taxon>Alphaproteobacteria</taxon>
        <taxon>Rhodospirillales</taxon>
        <taxon>Magnetovibrionaceae</taxon>
        <taxon>Magnetovibrio</taxon>
    </lineage>
</organism>
<gene>
    <name evidence="6" type="ORF">BEN30_09360</name>
</gene>
<dbReference type="InterPro" id="IPR011707">
    <property type="entry name" value="Cu-oxidase-like_N"/>
</dbReference>
<comment type="caution">
    <text evidence="6">The sequence shown here is derived from an EMBL/GenBank/DDBJ whole genome shotgun (WGS) entry which is preliminary data.</text>
</comment>
<protein>
    <recommendedName>
        <fullName evidence="8">Copper oxidase</fullName>
    </recommendedName>
</protein>
<dbReference type="InterPro" id="IPR001117">
    <property type="entry name" value="Cu-oxidase_2nd"/>
</dbReference>
<dbReference type="Proteomes" id="UP000095347">
    <property type="component" value="Unassembled WGS sequence"/>
</dbReference>
<reference evidence="7" key="1">
    <citation type="submission" date="2016-07" db="EMBL/GenBank/DDBJ databases">
        <authorList>
            <person name="Florea S."/>
            <person name="Webb J.S."/>
            <person name="Jaromczyk J."/>
            <person name="Schardl C.L."/>
        </authorList>
    </citation>
    <scope>NUCLEOTIDE SEQUENCE [LARGE SCALE GENOMIC DNA]</scope>
    <source>
        <strain evidence="7">MV-1</strain>
    </source>
</reference>
<dbReference type="AlphaFoldDB" id="A0A1E5Q8C7"/>
<dbReference type="GO" id="GO:0016491">
    <property type="term" value="F:oxidoreductase activity"/>
    <property type="evidence" value="ECO:0007669"/>
    <property type="project" value="UniProtKB-KW"/>
</dbReference>
<dbReference type="InterPro" id="IPR006311">
    <property type="entry name" value="TAT_signal"/>
</dbReference>
<dbReference type="OrthoDB" id="9757546at2"/>
<dbReference type="Pfam" id="PF07731">
    <property type="entry name" value="Cu-oxidase_2"/>
    <property type="match status" value="1"/>
</dbReference>
<dbReference type="PROSITE" id="PS00079">
    <property type="entry name" value="MULTICOPPER_OXIDASE1"/>
    <property type="match status" value="1"/>
</dbReference>
<dbReference type="STRING" id="28181.BEN30_09360"/>
<dbReference type="PROSITE" id="PS51318">
    <property type="entry name" value="TAT"/>
    <property type="match status" value="1"/>
</dbReference>
<dbReference type="PANTHER" id="PTHR11709:SF2">
    <property type="entry name" value="MULTICOPPER OXIDASE LPR1"/>
    <property type="match status" value="1"/>
</dbReference>
<dbReference type="EMBL" id="MCGG01000021">
    <property type="protein sequence ID" value="OEJ67617.1"/>
    <property type="molecule type" value="Genomic_DNA"/>
</dbReference>
<dbReference type="SUPFAM" id="SSF49503">
    <property type="entry name" value="Cupredoxins"/>
    <property type="match status" value="3"/>
</dbReference>
<dbReference type="PROSITE" id="PS00080">
    <property type="entry name" value="MULTICOPPER_OXIDASE2"/>
    <property type="match status" value="1"/>
</dbReference>
<dbReference type="RefSeq" id="WP_069957770.1">
    <property type="nucleotide sequence ID" value="NZ_MCGG01000021.1"/>
</dbReference>
<feature type="domain" description="Plastocyanin-like" evidence="3">
    <location>
        <begin position="173"/>
        <end position="286"/>
    </location>
</feature>
<dbReference type="InterPro" id="IPR045087">
    <property type="entry name" value="Cu-oxidase_fam"/>
</dbReference>
<dbReference type="InterPro" id="IPR033138">
    <property type="entry name" value="Cu_oxidase_CS"/>
</dbReference>
<sequence length="481" mass="52921">MNTQIAPNRLSRRQLLMGASTLAGALALSGIAPRFGSAAAIPKHVLKAQNLDAQILPSDWPKTPIWSYADTHPVPVLRVKQGERLQVLLQNELDQPTTVHWHGLRIPHAMDGVPDVTQAPVQPGETFLYDFKVPDAGTFWYHPHVNSSEQIGRGLHGALIVEEHNPPQVDRDLVWVLDDWRLTQDGTISDDFTRGMDISHGGRTGNFVTLNGRASEPLKVRKNERIRLRLINVANARLFGLNFENHDVHILALDGQPVPPHRPKYDMVLLAPGQRADVILDCTQDAGSTHRILDIVYENDTTVFNELIYEAGAPLHASPPGPVPSLAPNGLAEPDLDTAENHEIIISGGAMSRMQGAVYKGEYRPIGELVKDMRIWALNGVAAHTAAMLPMLTFAKNKSHIVTIKNESMFPHPMHLHGHSFRILTIDDEPVLHTPWADTVLLGGHGTAQIALVADNLGDWLFHCHVLAHVQGGMTSVIRVA</sequence>
<dbReference type="PANTHER" id="PTHR11709">
    <property type="entry name" value="MULTI-COPPER OXIDASE"/>
    <property type="match status" value="1"/>
</dbReference>
<dbReference type="GO" id="GO:0030288">
    <property type="term" value="C:outer membrane-bounded periplasmic space"/>
    <property type="evidence" value="ECO:0007669"/>
    <property type="project" value="TreeGrafter"/>
</dbReference>